<evidence type="ECO:0000313" key="10">
    <source>
        <dbReference type="EMBL" id="QNL15047.1"/>
    </source>
</evidence>
<evidence type="ECO:0000256" key="8">
    <source>
        <dbReference type="ARBA" id="ARBA00023224"/>
    </source>
</evidence>
<organism evidence="10">
    <name type="scientific">Aulacocentrum confusum</name>
    <dbReference type="NCBI Taxonomy" id="2767324"/>
    <lineage>
        <taxon>Eukaryota</taxon>
        <taxon>Metazoa</taxon>
        <taxon>Ecdysozoa</taxon>
        <taxon>Arthropoda</taxon>
        <taxon>Hexapoda</taxon>
        <taxon>Insecta</taxon>
        <taxon>Pterygota</taxon>
        <taxon>Neoptera</taxon>
        <taxon>Endopterygota</taxon>
        <taxon>Hymenoptera</taxon>
        <taxon>Apocrita</taxon>
        <taxon>Ichneumonoidea</taxon>
        <taxon>Braconidae</taxon>
        <taxon>Macrocentrinae</taxon>
        <taxon>Aulacocentrum</taxon>
    </lineage>
</organism>
<dbReference type="GO" id="GO:0005886">
    <property type="term" value="C:plasma membrane"/>
    <property type="evidence" value="ECO:0007669"/>
    <property type="project" value="TreeGrafter"/>
</dbReference>
<reference evidence="10" key="1">
    <citation type="submission" date="2020-06" db="EMBL/GenBank/DDBJ databases">
        <authorList>
            <person name="Sheng S."/>
        </authorList>
    </citation>
    <scope>NUCLEOTIDE SEQUENCE</scope>
    <source>
        <tissue evidence="10">Antenna</tissue>
    </source>
</reference>
<evidence type="ECO:0000256" key="6">
    <source>
        <dbReference type="ARBA" id="ARBA00023136"/>
    </source>
</evidence>
<dbReference type="PANTHER" id="PTHR21137">
    <property type="entry name" value="ODORANT RECEPTOR"/>
    <property type="match status" value="1"/>
</dbReference>
<keyword evidence="3 9" id="KW-0812">Transmembrane</keyword>
<name>A0A7G8Z9C2_9HYME</name>
<dbReference type="InterPro" id="IPR004117">
    <property type="entry name" value="7tm6_olfct_rcpt"/>
</dbReference>
<evidence type="ECO:0000256" key="7">
    <source>
        <dbReference type="ARBA" id="ARBA00023170"/>
    </source>
</evidence>
<sequence>MFLNRERVARLHQMLDPCFLDFLSGSQEKNILDGVTTFRRLSLILTALIGAAASLYIFMPLAFVIYQHLHHVENIKYILVYPAIYPWEISPNGLLYKLHYISEATPNIALMCVTAGVDSLFTLHVFQMIGRLRKMSYCILNAGRNSNYKKAVRQCVSQHETLLECRDILEKVYGPMILWIMVTNAIILCSLMFQLSQVMLFFF</sequence>
<feature type="transmembrane region" description="Helical" evidence="9">
    <location>
        <begin position="176"/>
        <end position="202"/>
    </location>
</feature>
<evidence type="ECO:0000256" key="9">
    <source>
        <dbReference type="SAM" id="Phobius"/>
    </source>
</evidence>
<dbReference type="EMBL" id="MT671043">
    <property type="protein sequence ID" value="QNL15047.1"/>
    <property type="molecule type" value="mRNA"/>
</dbReference>
<dbReference type="AlphaFoldDB" id="A0A7G8Z9C2"/>
<evidence type="ECO:0000256" key="3">
    <source>
        <dbReference type="ARBA" id="ARBA00022692"/>
    </source>
</evidence>
<evidence type="ECO:0000256" key="4">
    <source>
        <dbReference type="ARBA" id="ARBA00022725"/>
    </source>
</evidence>
<comment type="subcellular location">
    <subcellularLocation>
        <location evidence="1">Membrane</location>
        <topology evidence="1">Multi-pass membrane protein</topology>
    </subcellularLocation>
</comment>
<feature type="transmembrane region" description="Helical" evidence="9">
    <location>
        <begin position="108"/>
        <end position="126"/>
    </location>
</feature>
<keyword evidence="7 10" id="KW-0675">Receptor</keyword>
<proteinExistence type="evidence at transcript level"/>
<dbReference type="PANTHER" id="PTHR21137:SF42">
    <property type="entry name" value="ODORANT RECEPTOR 83A"/>
    <property type="match status" value="1"/>
</dbReference>
<keyword evidence="5 9" id="KW-1133">Transmembrane helix</keyword>
<dbReference type="Pfam" id="PF02949">
    <property type="entry name" value="7tm_6"/>
    <property type="match status" value="1"/>
</dbReference>
<feature type="transmembrane region" description="Helical" evidence="9">
    <location>
        <begin position="43"/>
        <end position="66"/>
    </location>
</feature>
<keyword evidence="2" id="KW-0716">Sensory transduction</keyword>
<keyword evidence="8" id="KW-0807">Transducer</keyword>
<keyword evidence="6 9" id="KW-0472">Membrane</keyword>
<keyword evidence="4" id="KW-0552">Olfaction</keyword>
<dbReference type="GO" id="GO:0004984">
    <property type="term" value="F:olfactory receptor activity"/>
    <property type="evidence" value="ECO:0007669"/>
    <property type="project" value="InterPro"/>
</dbReference>
<evidence type="ECO:0000256" key="5">
    <source>
        <dbReference type="ARBA" id="ARBA00022989"/>
    </source>
</evidence>
<gene>
    <name evidence="10" type="primary">OR103</name>
</gene>
<evidence type="ECO:0000256" key="1">
    <source>
        <dbReference type="ARBA" id="ARBA00004141"/>
    </source>
</evidence>
<dbReference type="GO" id="GO:0007165">
    <property type="term" value="P:signal transduction"/>
    <property type="evidence" value="ECO:0007669"/>
    <property type="project" value="UniProtKB-KW"/>
</dbReference>
<dbReference type="GO" id="GO:0005549">
    <property type="term" value="F:odorant binding"/>
    <property type="evidence" value="ECO:0007669"/>
    <property type="project" value="InterPro"/>
</dbReference>
<protein>
    <submittedName>
        <fullName evidence="10">Olfactory receptor 103</fullName>
    </submittedName>
</protein>
<evidence type="ECO:0000256" key="2">
    <source>
        <dbReference type="ARBA" id="ARBA00022606"/>
    </source>
</evidence>
<accession>A0A7G8Z9C2</accession>